<dbReference type="AlphaFoldDB" id="A0A139BP36"/>
<sequence length="189" mass="21157">MEKLERYRGHFYNWYDTHTLKPLHPKYVSSVDSGNLAGALLTLQAGLAELKNQPVLSANAFQGLQDTLQVLAEHMPAQITPDLSHKVKTLQDILHTLALNGQPRTLVAAEQLLEEVHLVGAMLLAWLSADSDGELYYWAQAFDRQVCTLRDDIAFLVADVHQFNHIPTLTELARERSTDSHATAGARYK</sequence>
<comment type="caution">
    <text evidence="1">The sequence shown here is derived from an EMBL/GenBank/DDBJ whole genome shotgun (WGS) entry which is preliminary data.</text>
</comment>
<evidence type="ECO:0000313" key="1">
    <source>
        <dbReference type="EMBL" id="KXS30732.1"/>
    </source>
</evidence>
<feature type="non-terminal residue" evidence="1">
    <location>
        <position position="189"/>
    </location>
</feature>
<reference evidence="1 2" key="2">
    <citation type="submission" date="2016-03" db="EMBL/GenBank/DDBJ databases">
        <title>New uncultured bacterium of the family Gallionellaceae from acid mine drainage: description and reconstruction of genome based on metagenomic analysis of microbial community.</title>
        <authorList>
            <person name="Kadnikov V."/>
            <person name="Ivasenko D."/>
            <person name="Beletsky A."/>
            <person name="Mardanov A."/>
            <person name="Danilova E."/>
            <person name="Pimenov N."/>
            <person name="Karnachuk O."/>
            <person name="Ravin N."/>
        </authorList>
    </citation>
    <scope>NUCLEOTIDE SEQUENCE [LARGE SCALE GENOMIC DNA]</scope>
    <source>
        <strain evidence="1">ShG14-8</strain>
    </source>
</reference>
<proteinExistence type="predicted"/>
<gene>
    <name evidence="1" type="ORF">AWT59_3145</name>
</gene>
<protein>
    <submittedName>
        <fullName evidence="1">Cyclic beta 1-2 glucan synthetase</fullName>
    </submittedName>
</protein>
<accession>A0A139BP36</accession>
<organism evidence="1 2">
    <name type="scientific">Candidatus Gallionella acididurans</name>
    <dbReference type="NCBI Taxonomy" id="1796491"/>
    <lineage>
        <taxon>Bacteria</taxon>
        <taxon>Pseudomonadati</taxon>
        <taxon>Pseudomonadota</taxon>
        <taxon>Betaproteobacteria</taxon>
        <taxon>Nitrosomonadales</taxon>
        <taxon>Gallionellaceae</taxon>
        <taxon>Gallionella</taxon>
    </lineage>
</organism>
<reference evidence="1 2" key="1">
    <citation type="submission" date="2016-02" db="EMBL/GenBank/DDBJ databases">
        <authorList>
            <person name="Wen L."/>
            <person name="He K."/>
            <person name="Yang H."/>
        </authorList>
    </citation>
    <scope>NUCLEOTIDE SEQUENCE [LARGE SCALE GENOMIC DNA]</scope>
    <source>
        <strain evidence="1">ShG14-8</strain>
    </source>
</reference>
<name>A0A139BP36_9PROT</name>
<dbReference type="Gene3D" id="1.50.10.140">
    <property type="match status" value="1"/>
</dbReference>
<dbReference type="Proteomes" id="UP000070578">
    <property type="component" value="Unassembled WGS sequence"/>
</dbReference>
<evidence type="ECO:0000313" key="2">
    <source>
        <dbReference type="Proteomes" id="UP000070578"/>
    </source>
</evidence>
<dbReference type="EMBL" id="LSLI01000154">
    <property type="protein sequence ID" value="KXS30732.1"/>
    <property type="molecule type" value="Genomic_DNA"/>
</dbReference>